<protein>
    <submittedName>
        <fullName evidence="1">Uncharacterized protein</fullName>
    </submittedName>
</protein>
<dbReference type="EMBL" id="LS398548">
    <property type="protein sequence ID" value="SPR14801.1"/>
    <property type="molecule type" value="Genomic_DNA"/>
</dbReference>
<dbReference type="Proteomes" id="UP000245243">
    <property type="component" value="Chromosome I"/>
</dbReference>
<evidence type="ECO:0000313" key="1">
    <source>
        <dbReference type="EMBL" id="SPR14801.1"/>
    </source>
</evidence>
<sequence>MLGWDNSTYRNIHDKVIQLCTTDIDQIGVISQDDSLICLEYFCRDQSKRNVYTLINFDCNILRSIVDKHYILSSICKRIKLT</sequence>
<reference evidence="2" key="1">
    <citation type="submission" date="2018-03" db="EMBL/GenBank/DDBJ databases">
        <authorList>
            <person name="Batty M. E."/>
            <person name="Batty M E."/>
        </authorList>
    </citation>
    <scope>NUCLEOTIDE SEQUENCE [LARGE SCALE GENOMIC DNA]</scope>
</reference>
<name>A0A2U3RNI4_ORITS</name>
<evidence type="ECO:0000313" key="2">
    <source>
        <dbReference type="Proteomes" id="UP000245243"/>
    </source>
</evidence>
<organism evidence="1 2">
    <name type="scientific">Orientia tsutsugamushi</name>
    <name type="common">Rickettsia tsutsugamushi</name>
    <dbReference type="NCBI Taxonomy" id="784"/>
    <lineage>
        <taxon>Bacteria</taxon>
        <taxon>Pseudomonadati</taxon>
        <taxon>Pseudomonadota</taxon>
        <taxon>Alphaproteobacteria</taxon>
        <taxon>Rickettsiales</taxon>
        <taxon>Rickettsiaceae</taxon>
        <taxon>Rickettsieae</taxon>
        <taxon>Orientia</taxon>
    </lineage>
</organism>
<proteinExistence type="predicted"/>
<accession>A0A2U3RNI4</accession>
<dbReference type="AlphaFoldDB" id="A0A2U3RNI4"/>
<gene>
    <name evidence="1" type="ORF">KARP_00670</name>
</gene>